<keyword evidence="1" id="KW-0812">Transmembrane</keyword>
<name>A0A8D8TC09_9HEMI</name>
<feature type="transmembrane region" description="Helical" evidence="1">
    <location>
        <begin position="81"/>
        <end position="100"/>
    </location>
</feature>
<keyword evidence="1" id="KW-0472">Membrane</keyword>
<sequence length="107" mass="11721">MLREPSPTSSPHFSFLLSALLFFLSSLLLPSLLPLLTSTSFSSSSPQCFVLFSALGTSSISLLPLFAFVSQRFNSFPNASSSLFIFSLNLFILLLQVYFLPLHVPLG</sequence>
<feature type="transmembrane region" description="Helical" evidence="1">
    <location>
        <begin position="48"/>
        <end position="69"/>
    </location>
</feature>
<evidence type="ECO:0000256" key="1">
    <source>
        <dbReference type="SAM" id="Phobius"/>
    </source>
</evidence>
<protein>
    <recommendedName>
        <fullName evidence="3">Transmembrane protein</fullName>
    </recommendedName>
</protein>
<accession>A0A8D8TC09</accession>
<feature type="transmembrane region" description="Helical" evidence="1">
    <location>
        <begin position="12"/>
        <end position="36"/>
    </location>
</feature>
<keyword evidence="1" id="KW-1133">Transmembrane helix</keyword>
<dbReference type="EMBL" id="HBUF01263444">
    <property type="protein sequence ID" value="CAG6683534.1"/>
    <property type="molecule type" value="Transcribed_RNA"/>
</dbReference>
<evidence type="ECO:0000313" key="2">
    <source>
        <dbReference type="EMBL" id="CAG6683534.1"/>
    </source>
</evidence>
<organism evidence="2">
    <name type="scientific">Cacopsylla melanoneura</name>
    <dbReference type="NCBI Taxonomy" id="428564"/>
    <lineage>
        <taxon>Eukaryota</taxon>
        <taxon>Metazoa</taxon>
        <taxon>Ecdysozoa</taxon>
        <taxon>Arthropoda</taxon>
        <taxon>Hexapoda</taxon>
        <taxon>Insecta</taxon>
        <taxon>Pterygota</taxon>
        <taxon>Neoptera</taxon>
        <taxon>Paraneoptera</taxon>
        <taxon>Hemiptera</taxon>
        <taxon>Sternorrhyncha</taxon>
        <taxon>Psylloidea</taxon>
        <taxon>Psyllidae</taxon>
        <taxon>Psyllinae</taxon>
        <taxon>Cacopsylla</taxon>
    </lineage>
</organism>
<dbReference type="AlphaFoldDB" id="A0A8D8TC09"/>
<reference evidence="2" key="1">
    <citation type="submission" date="2021-05" db="EMBL/GenBank/DDBJ databases">
        <authorList>
            <person name="Alioto T."/>
            <person name="Alioto T."/>
            <person name="Gomez Garrido J."/>
        </authorList>
    </citation>
    <scope>NUCLEOTIDE SEQUENCE</scope>
</reference>
<evidence type="ECO:0008006" key="3">
    <source>
        <dbReference type="Google" id="ProtNLM"/>
    </source>
</evidence>
<proteinExistence type="predicted"/>